<evidence type="ECO:0000313" key="3">
    <source>
        <dbReference type="Proteomes" id="UP000008631"/>
    </source>
</evidence>
<evidence type="ECO:0008006" key="4">
    <source>
        <dbReference type="Google" id="ProtNLM"/>
    </source>
</evidence>
<feature type="transmembrane region" description="Helical" evidence="1">
    <location>
        <begin position="166"/>
        <end position="188"/>
    </location>
</feature>
<feature type="transmembrane region" description="Helical" evidence="1">
    <location>
        <begin position="36"/>
        <end position="55"/>
    </location>
</feature>
<name>E8R4E4_ISOPI</name>
<dbReference type="Proteomes" id="UP000008631">
    <property type="component" value="Chromosome"/>
</dbReference>
<accession>E8R4E4</accession>
<gene>
    <name evidence="2" type="ordered locus">Isop_3175</name>
</gene>
<keyword evidence="1" id="KW-1133">Transmembrane helix</keyword>
<evidence type="ECO:0000313" key="2">
    <source>
        <dbReference type="EMBL" id="ADV63739.1"/>
    </source>
</evidence>
<keyword evidence="1" id="KW-0812">Transmembrane</keyword>
<keyword evidence="1" id="KW-0472">Membrane</keyword>
<dbReference type="InParanoid" id="E8R4E4"/>
<protein>
    <recommendedName>
        <fullName evidence="4">DUF4149 domain-containing protein</fullName>
    </recommendedName>
</protein>
<dbReference type="eggNOG" id="ENOG5030Q82">
    <property type="taxonomic scope" value="Bacteria"/>
</dbReference>
<reference evidence="2 3" key="2">
    <citation type="journal article" date="2011" name="Stand. Genomic Sci.">
        <title>Complete genome sequence of Isosphaera pallida type strain (IS1B).</title>
        <authorList>
            <consortium name="US DOE Joint Genome Institute (JGI-PGF)"/>
            <person name="Goker M."/>
            <person name="Cleland D."/>
            <person name="Saunders E."/>
            <person name="Lapidus A."/>
            <person name="Nolan M."/>
            <person name="Lucas S."/>
            <person name="Hammon N."/>
            <person name="Deshpande S."/>
            <person name="Cheng J.F."/>
            <person name="Tapia R."/>
            <person name="Han C."/>
            <person name="Goodwin L."/>
            <person name="Pitluck S."/>
            <person name="Liolios K."/>
            <person name="Pagani I."/>
            <person name="Ivanova N."/>
            <person name="Mavromatis K."/>
            <person name="Pati A."/>
            <person name="Chen A."/>
            <person name="Palaniappan K."/>
            <person name="Land M."/>
            <person name="Hauser L."/>
            <person name="Chang Y.J."/>
            <person name="Jeffries C.D."/>
            <person name="Detter J.C."/>
            <person name="Beck B."/>
            <person name="Woyke T."/>
            <person name="Bristow J."/>
            <person name="Eisen J.A."/>
            <person name="Markowitz V."/>
            <person name="Hugenholtz P."/>
            <person name="Kyrpides N.C."/>
            <person name="Klenk H.P."/>
        </authorList>
    </citation>
    <scope>NUCLEOTIDE SEQUENCE [LARGE SCALE GENOMIC DNA]</scope>
    <source>
        <strain evidence="3">ATCC 43644 / DSM 9630 / IS1B</strain>
    </source>
</reference>
<sequence length="207" mass="22301">MSHPEPRSIEPASDAVPVLLQGQSGRGGGIALDETAALWAAVASSWMMTGLIWFVQVVHYPLYTRVGVAEFPRYHADHARLTTWVVAPVMLVELIAAVVRRTSLTATWTVAGFDATTVRQARRAADLGLALVLVNWFSTALVQVPLHGCLDAEFDAETIAALVGSNWVRTVAWSLHAVVSLALVIVWSRGVQDSPARRNTLGPPSSV</sequence>
<feature type="transmembrane region" description="Helical" evidence="1">
    <location>
        <begin position="127"/>
        <end position="146"/>
    </location>
</feature>
<dbReference type="EMBL" id="CP002353">
    <property type="protein sequence ID" value="ADV63739.1"/>
    <property type="molecule type" value="Genomic_DNA"/>
</dbReference>
<dbReference type="KEGG" id="ipa:Isop_3175"/>
<reference key="1">
    <citation type="submission" date="2010-11" db="EMBL/GenBank/DDBJ databases">
        <title>The complete sequence of chromosome of Isophaera pallida ATCC 43644.</title>
        <authorList>
            <consortium name="US DOE Joint Genome Institute (JGI-PGF)"/>
            <person name="Lucas S."/>
            <person name="Copeland A."/>
            <person name="Lapidus A."/>
            <person name="Bruce D."/>
            <person name="Goodwin L."/>
            <person name="Pitluck S."/>
            <person name="Kyrpides N."/>
            <person name="Mavromatis K."/>
            <person name="Pagani I."/>
            <person name="Ivanova N."/>
            <person name="Saunders E."/>
            <person name="Brettin T."/>
            <person name="Detter J.C."/>
            <person name="Han C."/>
            <person name="Tapia R."/>
            <person name="Land M."/>
            <person name="Hauser L."/>
            <person name="Markowitz V."/>
            <person name="Cheng J.-F."/>
            <person name="Hugenholtz P."/>
            <person name="Woyke T."/>
            <person name="Wu D."/>
            <person name="Eisen J.A."/>
        </authorList>
    </citation>
    <scope>NUCLEOTIDE SEQUENCE</scope>
    <source>
        <strain>ATCC 43644</strain>
    </source>
</reference>
<dbReference type="AlphaFoldDB" id="E8R4E4"/>
<keyword evidence="3" id="KW-1185">Reference proteome</keyword>
<evidence type="ECO:0000256" key="1">
    <source>
        <dbReference type="SAM" id="Phobius"/>
    </source>
</evidence>
<proteinExistence type="predicted"/>
<organism evidence="2 3">
    <name type="scientific">Isosphaera pallida (strain ATCC 43644 / DSM 9630 / IS1B)</name>
    <dbReference type="NCBI Taxonomy" id="575540"/>
    <lineage>
        <taxon>Bacteria</taxon>
        <taxon>Pseudomonadati</taxon>
        <taxon>Planctomycetota</taxon>
        <taxon>Planctomycetia</taxon>
        <taxon>Isosphaerales</taxon>
        <taxon>Isosphaeraceae</taxon>
        <taxon>Isosphaera</taxon>
    </lineage>
</organism>
<feature type="transmembrane region" description="Helical" evidence="1">
    <location>
        <begin position="81"/>
        <end position="99"/>
    </location>
</feature>
<dbReference type="HOGENOM" id="CLU_114902_0_0_0"/>
<dbReference type="STRING" id="575540.Isop_3175"/>
<dbReference type="RefSeq" id="WP_013566027.1">
    <property type="nucleotide sequence ID" value="NC_014962.1"/>
</dbReference>